<comment type="caution">
    <text evidence="2">The sequence shown here is derived from an EMBL/GenBank/DDBJ whole genome shotgun (WGS) entry which is preliminary data.</text>
</comment>
<feature type="signal peptide" evidence="1">
    <location>
        <begin position="1"/>
        <end position="27"/>
    </location>
</feature>
<accession>A0ABD2B4B1</accession>
<dbReference type="EMBL" id="JAYRBN010000100">
    <property type="protein sequence ID" value="KAL2727569.1"/>
    <property type="molecule type" value="Genomic_DNA"/>
</dbReference>
<keyword evidence="3" id="KW-1185">Reference proteome</keyword>
<feature type="chain" id="PRO_5044832869" evidence="1">
    <location>
        <begin position="28"/>
        <end position="224"/>
    </location>
</feature>
<evidence type="ECO:0000313" key="2">
    <source>
        <dbReference type="EMBL" id="KAL2727569.1"/>
    </source>
</evidence>
<evidence type="ECO:0000256" key="1">
    <source>
        <dbReference type="SAM" id="SignalP"/>
    </source>
</evidence>
<dbReference type="Proteomes" id="UP001607303">
    <property type="component" value="Unassembled WGS sequence"/>
</dbReference>
<keyword evidence="1" id="KW-0732">Signal</keyword>
<organism evidence="2 3">
    <name type="scientific">Vespula maculifrons</name>
    <name type="common">Eastern yellow jacket</name>
    <name type="synonym">Wasp</name>
    <dbReference type="NCBI Taxonomy" id="7453"/>
    <lineage>
        <taxon>Eukaryota</taxon>
        <taxon>Metazoa</taxon>
        <taxon>Ecdysozoa</taxon>
        <taxon>Arthropoda</taxon>
        <taxon>Hexapoda</taxon>
        <taxon>Insecta</taxon>
        <taxon>Pterygota</taxon>
        <taxon>Neoptera</taxon>
        <taxon>Endopterygota</taxon>
        <taxon>Hymenoptera</taxon>
        <taxon>Apocrita</taxon>
        <taxon>Aculeata</taxon>
        <taxon>Vespoidea</taxon>
        <taxon>Vespidae</taxon>
        <taxon>Vespinae</taxon>
        <taxon>Vespula</taxon>
    </lineage>
</organism>
<reference evidence="2 3" key="1">
    <citation type="journal article" date="2024" name="Ann. Entomol. Soc. Am.">
        <title>Genomic analyses of the southern and eastern yellowjacket wasps (Hymenoptera: Vespidae) reveal evolutionary signatures of social life.</title>
        <authorList>
            <person name="Catto M.A."/>
            <person name="Caine P.B."/>
            <person name="Orr S.E."/>
            <person name="Hunt B.G."/>
            <person name="Goodisman M.A.D."/>
        </authorList>
    </citation>
    <scope>NUCLEOTIDE SEQUENCE [LARGE SCALE GENOMIC DNA]</scope>
    <source>
        <strain evidence="2">232</strain>
        <tissue evidence="2">Head and thorax</tissue>
    </source>
</reference>
<protein>
    <submittedName>
        <fullName evidence="2">Uncharacterized protein</fullName>
    </submittedName>
</protein>
<evidence type="ECO:0000313" key="3">
    <source>
        <dbReference type="Proteomes" id="UP001607303"/>
    </source>
</evidence>
<sequence length="224" mass="24472">MGSQMQQPPCGGTWVGILYLLSGGTLGRGPRVWALGGHDRSCLEMSEADGVDSGAICKRGFIHLQFAEKLEAPEAERHLGSWILECSNQCVTQGPSRDSIKDHGCLKNLSTSGVERFLFSRSGKIEGHSLMSARIGVEVVKRRATVSPWVSRSSKLHAVGSGSTVLVMYRYLIACKHDRSCLEMFEADGVDSGAICKRGFIHLQFAEKPEAPEAERHLGSWILE</sequence>
<name>A0ABD2B4B1_VESMC</name>
<dbReference type="AlphaFoldDB" id="A0ABD2B4B1"/>
<gene>
    <name evidence="2" type="ORF">V1477_016845</name>
</gene>
<proteinExistence type="predicted"/>